<gene>
    <name evidence="8" type="ORF">J5A58_04870</name>
</gene>
<evidence type="ECO:0000256" key="5">
    <source>
        <dbReference type="ARBA" id="ARBA00023004"/>
    </source>
</evidence>
<dbReference type="InterPro" id="IPR012347">
    <property type="entry name" value="Ferritin-like"/>
</dbReference>
<comment type="subcellular location">
    <subcellularLocation>
        <location evidence="6">Cytoplasm</location>
    </subcellularLocation>
</comment>
<dbReference type="PROSITE" id="PS50905">
    <property type="entry name" value="FERRITIN_LIKE"/>
    <property type="match status" value="1"/>
</dbReference>
<organism evidence="8 9">
    <name type="scientific">Prevotella melaninogenica</name>
    <dbReference type="NCBI Taxonomy" id="28132"/>
    <lineage>
        <taxon>Bacteria</taxon>
        <taxon>Pseudomonadati</taxon>
        <taxon>Bacteroidota</taxon>
        <taxon>Bacteroidia</taxon>
        <taxon>Bacteroidales</taxon>
        <taxon>Prevotellaceae</taxon>
        <taxon>Prevotella</taxon>
    </lineage>
</organism>
<evidence type="ECO:0000259" key="7">
    <source>
        <dbReference type="PROSITE" id="PS50905"/>
    </source>
</evidence>
<keyword evidence="3 6" id="KW-0479">Metal-binding</keyword>
<dbReference type="InterPro" id="IPR009040">
    <property type="entry name" value="Ferritin-like_diiron"/>
</dbReference>
<dbReference type="PANTHER" id="PTHR11431">
    <property type="entry name" value="FERRITIN"/>
    <property type="match status" value="1"/>
</dbReference>
<comment type="catalytic activity">
    <reaction evidence="6">
        <text>4 Fe(2+) + O2 + 6 H2O = 4 iron(III) oxide-hydroxide + 12 H(+)</text>
        <dbReference type="Rhea" id="RHEA:11972"/>
        <dbReference type="ChEBI" id="CHEBI:15377"/>
        <dbReference type="ChEBI" id="CHEBI:15378"/>
        <dbReference type="ChEBI" id="CHEBI:15379"/>
        <dbReference type="ChEBI" id="CHEBI:29033"/>
        <dbReference type="ChEBI" id="CHEBI:78619"/>
        <dbReference type="EC" id="1.16.3.2"/>
    </reaction>
</comment>
<evidence type="ECO:0000256" key="6">
    <source>
        <dbReference type="RuleBase" id="RU361145"/>
    </source>
</evidence>
<name>A0ABX7XMZ9_9BACT</name>
<dbReference type="Proteomes" id="UP000682195">
    <property type="component" value="Chromosome 1"/>
</dbReference>
<evidence type="ECO:0000313" key="9">
    <source>
        <dbReference type="Proteomes" id="UP000682195"/>
    </source>
</evidence>
<keyword evidence="4" id="KW-0560">Oxidoreductase</keyword>
<reference evidence="8 9" key="1">
    <citation type="submission" date="2021-03" db="EMBL/GenBank/DDBJ databases">
        <title>Human Oral Microbial Genomes.</title>
        <authorList>
            <person name="Johnston C.D."/>
            <person name="Chen T."/>
            <person name="Dewhirst F.E."/>
        </authorList>
    </citation>
    <scope>NUCLEOTIDE SEQUENCE [LARGE SCALE GENOMIC DNA]</scope>
    <source>
        <strain evidence="8 9">F0054</strain>
    </source>
</reference>
<dbReference type="EMBL" id="CP072361">
    <property type="protein sequence ID" value="QUB74881.1"/>
    <property type="molecule type" value="Genomic_DNA"/>
</dbReference>
<evidence type="ECO:0000256" key="4">
    <source>
        <dbReference type="ARBA" id="ARBA00023002"/>
    </source>
</evidence>
<accession>A0ABX7XMZ9</accession>
<comment type="similarity">
    <text evidence="1 6">Belongs to the ferritin family. Prokaryotic subfamily.</text>
</comment>
<evidence type="ECO:0000256" key="2">
    <source>
        <dbReference type="ARBA" id="ARBA00022434"/>
    </source>
</evidence>
<keyword evidence="6" id="KW-0963">Cytoplasm</keyword>
<dbReference type="CDD" id="cd01055">
    <property type="entry name" value="Nonheme_Ferritin"/>
    <property type="match status" value="1"/>
</dbReference>
<sequence length="163" mass="18879">MNISKKMQDAFNAQIAAEMWSSNLYLQMSCWFRKEGWKGFSSWMYKQAEEERQHAMDMAQFVLHRGGEVIITSIDAVKTSWVDAKEAFIDTFAHEQKVTELINKLADVADEEKDRASQNFIAKYIDEQVEEEKNVKDILDSFSHLESHAVAHIDSKLEQARKS</sequence>
<dbReference type="PANTHER" id="PTHR11431:SF127">
    <property type="entry name" value="BACTERIAL NON-HEME FERRITIN"/>
    <property type="match status" value="1"/>
</dbReference>
<keyword evidence="9" id="KW-1185">Reference proteome</keyword>
<protein>
    <recommendedName>
        <fullName evidence="6">Ferritin</fullName>
        <ecNumber evidence="6">1.16.3.2</ecNumber>
    </recommendedName>
</protein>
<dbReference type="Pfam" id="PF00210">
    <property type="entry name" value="Ferritin"/>
    <property type="match status" value="1"/>
</dbReference>
<feature type="domain" description="Ferritin-like diiron" evidence="7">
    <location>
        <begin position="1"/>
        <end position="146"/>
    </location>
</feature>
<dbReference type="Gene3D" id="1.20.1260.10">
    <property type="match status" value="1"/>
</dbReference>
<dbReference type="InterPro" id="IPR009078">
    <property type="entry name" value="Ferritin-like_SF"/>
</dbReference>
<evidence type="ECO:0000256" key="1">
    <source>
        <dbReference type="ARBA" id="ARBA00006950"/>
    </source>
</evidence>
<evidence type="ECO:0000256" key="3">
    <source>
        <dbReference type="ARBA" id="ARBA00022723"/>
    </source>
</evidence>
<dbReference type="InterPro" id="IPR008331">
    <property type="entry name" value="Ferritin_DPS_dom"/>
</dbReference>
<keyword evidence="5 6" id="KW-0408">Iron</keyword>
<dbReference type="EC" id="1.16.3.2" evidence="6"/>
<proteinExistence type="inferred from homology"/>
<evidence type="ECO:0000313" key="8">
    <source>
        <dbReference type="EMBL" id="QUB74881.1"/>
    </source>
</evidence>
<dbReference type="SUPFAM" id="SSF47240">
    <property type="entry name" value="Ferritin-like"/>
    <property type="match status" value="1"/>
</dbReference>
<dbReference type="InterPro" id="IPR041719">
    <property type="entry name" value="Ferritin_prok"/>
</dbReference>
<keyword evidence="2 6" id="KW-0409">Iron storage</keyword>
<dbReference type="InterPro" id="IPR001519">
    <property type="entry name" value="Ferritin"/>
</dbReference>
<comment type="function">
    <text evidence="6">Iron-storage protein.</text>
</comment>
<dbReference type="RefSeq" id="WP_021672278.1">
    <property type="nucleotide sequence ID" value="NZ_CP072360.1"/>
</dbReference>